<feature type="domain" description="Rubisco accumulation factor 1 helix turn helix" evidence="9">
    <location>
        <begin position="17"/>
        <end position="75"/>
    </location>
</feature>
<comment type="domain">
    <text evidence="6">Has 3 domains, the N-terminal alpha-helical domain, an extended flexible linker and the C-terminal beta-sheet domain. The 2 C-terminal beta-sheet domains are swapped and pack against each other to form the dimer interface.</text>
</comment>
<comment type="subunit">
    <text evidence="6">Homodimer. Forms an RbcL(8)-Raf1(8) complex. Forms complexes of many stoichiometries with RbcL with and without RbcS. RbcX and Raf1 can bind simultaneously to RbcL.</text>
</comment>
<sequence>MTEQPRSTDDRISETEATELMRSLLHKEGNWVNWGQKCQKLQKAGYDSQLIFEQTGFQNAQQNLIIVAAQVFESLIKAGADEDLLSYYIGPRSDVLYELRILNQEQRLGAAKLAAEKRIEVAEAHDIAKAIQDFSRLSQIPSEFTRHPGDAIAYQCWKRGKQKRDLAERAKLIAKGLKFAHSDSARQAIESLLQDFTVTPSRSAPLLPVHRLQDEDELARIIPLVGRFPVTVTDIKHTESLSVEEPFRLVTVGDKQTIVPLPGWQAILKAIDPVAILWPSDQLPRAIATRSEEVLLVIDRVLAEWDVNNYYLVERDNSVSLQWFDSPPDVTILGQLVLILRAKNILDEKNITEPWQMDD</sequence>
<comment type="subcellular location">
    <subcellularLocation>
        <location evidence="6">Cytoplasm</location>
    </subcellularLocation>
</comment>
<proteinExistence type="inferred from homology"/>
<keyword evidence="4 6" id="KW-0120">Carbon dioxide fixation</keyword>
<organism evidence="10 11">
    <name type="scientific">Microcystis aeruginosa NIES-44</name>
    <dbReference type="NCBI Taxonomy" id="449439"/>
    <lineage>
        <taxon>Bacteria</taxon>
        <taxon>Bacillati</taxon>
        <taxon>Cyanobacteriota</taxon>
        <taxon>Cyanophyceae</taxon>
        <taxon>Oscillatoriophycideae</taxon>
        <taxon>Chroococcales</taxon>
        <taxon>Microcystaceae</taxon>
        <taxon>Microcystis</taxon>
    </lineage>
</organism>
<evidence type="ECO:0000259" key="9">
    <source>
        <dbReference type="Pfam" id="PF18579"/>
    </source>
</evidence>
<dbReference type="PANTHER" id="PTHR35299">
    <property type="entry name" value="RUBISCO ACCUMULATION FACTOR 1"/>
    <property type="match status" value="1"/>
</dbReference>
<dbReference type="Pfam" id="PF18579">
    <property type="entry name" value="Raf1_HTH"/>
    <property type="match status" value="1"/>
</dbReference>
<dbReference type="InterPro" id="IPR040781">
    <property type="entry name" value="Raf1_HTH"/>
</dbReference>
<dbReference type="InterPro" id="IPR046382">
    <property type="entry name" value="Raf1_cyn"/>
</dbReference>
<keyword evidence="2 6" id="KW-0602">Photosynthesis</keyword>
<dbReference type="PANTHER" id="PTHR35299:SF6">
    <property type="entry name" value="RUBISCO ACCUMULATION FACTOR 1"/>
    <property type="match status" value="1"/>
</dbReference>
<keyword evidence="3 6" id="KW-0143">Chaperone</keyword>
<dbReference type="RefSeq" id="WP_045359613.1">
    <property type="nucleotide sequence ID" value="NZ_BBPA01000044.1"/>
</dbReference>
<dbReference type="Pfam" id="PF18087">
    <property type="entry name" value="RuBisCo_chap_C"/>
    <property type="match status" value="1"/>
</dbReference>
<feature type="domain" description="Rubisco accumulation factor 1 alpha-helical" evidence="8">
    <location>
        <begin position="90"/>
        <end position="193"/>
    </location>
</feature>
<dbReference type="GO" id="GO:0015979">
    <property type="term" value="P:photosynthesis"/>
    <property type="evidence" value="ECO:0007669"/>
    <property type="project" value="UniProtKB-KW"/>
</dbReference>
<keyword evidence="1 6" id="KW-0963">Cytoplasm</keyword>
<evidence type="ECO:0000256" key="3">
    <source>
        <dbReference type="ARBA" id="ARBA00023186"/>
    </source>
</evidence>
<dbReference type="InterPro" id="IPR041358">
    <property type="entry name" value="Raf1_N"/>
</dbReference>
<evidence type="ECO:0000256" key="4">
    <source>
        <dbReference type="ARBA" id="ARBA00023300"/>
    </source>
</evidence>
<dbReference type="AlphaFoldDB" id="A0A0A1VVF6"/>
<evidence type="ECO:0000256" key="1">
    <source>
        <dbReference type="ARBA" id="ARBA00022490"/>
    </source>
</evidence>
<name>A0A0A1VVF6_MICAE</name>
<dbReference type="InterPro" id="IPR040858">
    <property type="entry name" value="Raf1_C"/>
</dbReference>
<gene>
    <name evidence="6" type="primary">raf1</name>
    <name evidence="10" type="ORF">N44_03482</name>
</gene>
<dbReference type="HAMAP" id="MF_00856">
    <property type="entry name" value="Raf1"/>
    <property type="match status" value="1"/>
</dbReference>
<evidence type="ECO:0000256" key="5">
    <source>
        <dbReference type="ARBA" id="ARBA00023859"/>
    </source>
</evidence>
<comment type="caution">
    <text evidence="10">The sequence shown here is derived from an EMBL/GenBank/DDBJ whole genome shotgun (WGS) entry which is preliminary data.</text>
</comment>
<accession>A0A0A1VVF6</accession>
<evidence type="ECO:0000256" key="2">
    <source>
        <dbReference type="ARBA" id="ARBA00022531"/>
    </source>
</evidence>
<feature type="domain" description="Rubisco accumulation factor 1 C-terminal" evidence="7">
    <location>
        <begin position="207"/>
        <end position="343"/>
    </location>
</feature>
<feature type="region of interest" description="N-terminal alpha-helix" evidence="6">
    <location>
        <begin position="14"/>
        <end position="195"/>
    </location>
</feature>
<evidence type="ECO:0000259" key="7">
    <source>
        <dbReference type="Pfam" id="PF18087"/>
    </source>
</evidence>
<reference evidence="11" key="1">
    <citation type="journal article" date="2015" name="Genome">
        <title>Whole Genome Sequence of the Non-Microcystin-Producing Microcystis aeruginosa Strain NIES-44.</title>
        <authorList>
            <person name="Okano K."/>
            <person name="Miyata N."/>
            <person name="Ozaki Y."/>
        </authorList>
    </citation>
    <scope>NUCLEOTIDE SEQUENCE [LARGE SCALE GENOMIC DNA]</scope>
    <source>
        <strain evidence="11">NIES-44</strain>
    </source>
</reference>
<evidence type="ECO:0000259" key="8">
    <source>
        <dbReference type="Pfam" id="PF18578"/>
    </source>
</evidence>
<comment type="function">
    <text evidence="6">A major RuBisCO chaperone. Acts after GroEL-GroES chaperonin to fold and/or assemble the large subunit of RuBisCO (ccbL, rbcL). Cooperates with RbcX in RbcL folding, plays the major role in assembly of dimers into RbcL(8)-Raf1(8) intermediate complexes. RbcS replaces Raf1, leading to holoenzyme formation.</text>
</comment>
<dbReference type="Pfam" id="PF18578">
    <property type="entry name" value="Raf1_N"/>
    <property type="match status" value="1"/>
</dbReference>
<dbReference type="EMBL" id="BBPA01000044">
    <property type="protein sequence ID" value="GAL93730.1"/>
    <property type="molecule type" value="Genomic_DNA"/>
</dbReference>
<protein>
    <recommendedName>
        <fullName evidence="5 6">RuBisCO accumulation factor 1</fullName>
    </recommendedName>
</protein>
<evidence type="ECO:0000256" key="6">
    <source>
        <dbReference type="HAMAP-Rule" id="MF_00856"/>
    </source>
</evidence>
<evidence type="ECO:0000313" key="11">
    <source>
        <dbReference type="Proteomes" id="UP000030321"/>
    </source>
</evidence>
<dbReference type="GO" id="GO:0110102">
    <property type="term" value="P:ribulose bisphosphate carboxylase complex assembly"/>
    <property type="evidence" value="ECO:0007669"/>
    <property type="project" value="UniProtKB-UniRule"/>
</dbReference>
<dbReference type="GO" id="GO:0015977">
    <property type="term" value="P:carbon fixation"/>
    <property type="evidence" value="ECO:0007669"/>
    <property type="project" value="UniProtKB-UniRule"/>
</dbReference>
<dbReference type="InterPro" id="IPR037494">
    <property type="entry name" value="RAF1"/>
</dbReference>
<evidence type="ECO:0000313" key="10">
    <source>
        <dbReference type="EMBL" id="GAL93730.1"/>
    </source>
</evidence>
<dbReference type="GO" id="GO:0005737">
    <property type="term" value="C:cytoplasm"/>
    <property type="evidence" value="ECO:0007669"/>
    <property type="project" value="UniProtKB-SubCell"/>
</dbReference>
<dbReference type="Proteomes" id="UP000030321">
    <property type="component" value="Unassembled WGS sequence"/>
</dbReference>
<feature type="region of interest" description="C-terminal beta-sheet" evidence="6">
    <location>
        <begin position="219"/>
        <end position="345"/>
    </location>
</feature>
<comment type="similarity">
    <text evidence="6">Belongs to the RAF family.</text>
</comment>